<feature type="non-terminal residue" evidence="1">
    <location>
        <position position="230"/>
    </location>
</feature>
<reference evidence="1" key="1">
    <citation type="submission" date="2021-02" db="EMBL/GenBank/DDBJ databases">
        <authorList>
            <person name="Dougan E. K."/>
            <person name="Rhodes N."/>
            <person name="Thang M."/>
            <person name="Chan C."/>
        </authorList>
    </citation>
    <scope>NUCLEOTIDE SEQUENCE</scope>
</reference>
<evidence type="ECO:0000313" key="1">
    <source>
        <dbReference type="EMBL" id="CAE8609509.1"/>
    </source>
</evidence>
<proteinExistence type="predicted"/>
<dbReference type="Proteomes" id="UP000654075">
    <property type="component" value="Unassembled WGS sequence"/>
</dbReference>
<gene>
    <name evidence="1" type="ORF">PGLA1383_LOCUS27337</name>
</gene>
<feature type="non-terminal residue" evidence="1">
    <location>
        <position position="1"/>
    </location>
</feature>
<name>A0A813FCJ8_POLGL</name>
<sequence length="230" mass="25099">DPRLAELLATRWLGPSGAADFEEAAQRVKDGGMLRTIQLVNRLGFRASARLECLEDSEEKEALRTLVEGIACLPLVEGLNQAELVDDSASCPMGGKRLEIKVDNLRLRAELQRLRSSERRSKDRLRFVREVASGRSEPGSAASGQFPLGGLLGGAKPQPRRPVGLGLEFDAKEIEWLLLRGLERRVSVPDSVDLESLLSCVAPGMAEVQRRLLGLSDVAQSLKLKGAVHE</sequence>
<protein>
    <submittedName>
        <fullName evidence="1">Uncharacterized protein</fullName>
    </submittedName>
</protein>
<accession>A0A813FCJ8</accession>
<organism evidence="1 2">
    <name type="scientific">Polarella glacialis</name>
    <name type="common">Dinoflagellate</name>
    <dbReference type="NCBI Taxonomy" id="89957"/>
    <lineage>
        <taxon>Eukaryota</taxon>
        <taxon>Sar</taxon>
        <taxon>Alveolata</taxon>
        <taxon>Dinophyceae</taxon>
        <taxon>Suessiales</taxon>
        <taxon>Suessiaceae</taxon>
        <taxon>Polarella</taxon>
    </lineage>
</organism>
<evidence type="ECO:0000313" key="2">
    <source>
        <dbReference type="Proteomes" id="UP000654075"/>
    </source>
</evidence>
<dbReference type="AlphaFoldDB" id="A0A813FCJ8"/>
<keyword evidence="2" id="KW-1185">Reference proteome</keyword>
<dbReference type="EMBL" id="CAJNNV010024336">
    <property type="protein sequence ID" value="CAE8609509.1"/>
    <property type="molecule type" value="Genomic_DNA"/>
</dbReference>
<comment type="caution">
    <text evidence="1">The sequence shown here is derived from an EMBL/GenBank/DDBJ whole genome shotgun (WGS) entry which is preliminary data.</text>
</comment>